<keyword evidence="2" id="KW-1185">Reference proteome</keyword>
<proteinExistence type="predicted"/>
<dbReference type="Proteomes" id="UP000019141">
    <property type="component" value="Unassembled WGS sequence"/>
</dbReference>
<keyword evidence="1" id="KW-0614">Plasmid</keyword>
<name>W4M0F2_ENTF1</name>
<dbReference type="EMBL" id="AZHW01000017">
    <property type="protein sequence ID" value="ETX03655.1"/>
    <property type="molecule type" value="Genomic_DNA"/>
</dbReference>
<sequence>MRVVLHPVADVHRDEIARWFFSAKQAKAWAGPSEQAIVCGADLPGRSSALWAGSLVTFGHWLAGGRHGIQNAFLNSQSRAVVYLQPADNSPTLKRVALKDQIWLRTQQNGA</sequence>
<geneLocation type="plasmid" evidence="1">
    <name>pTSY</name>
</geneLocation>
<comment type="caution">
    <text evidence="1">The sequence shown here is derived from an EMBL/GenBank/DDBJ whole genome shotgun (WGS) entry which is preliminary data.</text>
</comment>
<evidence type="ECO:0000313" key="2">
    <source>
        <dbReference type="Proteomes" id="UP000019141"/>
    </source>
</evidence>
<dbReference type="HOGENOM" id="CLU_2153731_0_0_7"/>
<accession>W4M0F2</accession>
<evidence type="ECO:0000313" key="1">
    <source>
        <dbReference type="EMBL" id="ETX03655.1"/>
    </source>
</evidence>
<reference evidence="1 2" key="1">
    <citation type="journal article" date="2014" name="Nature">
        <title>An environmental bacterial taxon with a large and distinct metabolic repertoire.</title>
        <authorList>
            <person name="Wilson M.C."/>
            <person name="Mori T."/>
            <person name="Ruckert C."/>
            <person name="Uria A.R."/>
            <person name="Helf M.J."/>
            <person name="Takada K."/>
            <person name="Gernert C."/>
            <person name="Steffens U.A."/>
            <person name="Heycke N."/>
            <person name="Schmitt S."/>
            <person name="Rinke C."/>
            <person name="Helfrich E.J."/>
            <person name="Brachmann A.O."/>
            <person name="Gurgui C."/>
            <person name="Wakimoto T."/>
            <person name="Kracht M."/>
            <person name="Crusemann M."/>
            <person name="Hentschel U."/>
            <person name="Abe I."/>
            <person name="Matsunaga S."/>
            <person name="Kalinowski J."/>
            <person name="Takeyama H."/>
            <person name="Piel J."/>
        </authorList>
    </citation>
    <scope>NUCLEOTIDE SEQUENCE [LARGE SCALE GENOMIC DNA]</scope>
    <source>
        <strain evidence="2">TSY1</strain>
        <plasmid evidence="1">pTSY</plasmid>
    </source>
</reference>
<dbReference type="AlphaFoldDB" id="W4M0F2"/>
<organism evidence="1 2">
    <name type="scientific">Entotheonella factor</name>
    <dbReference type="NCBI Taxonomy" id="1429438"/>
    <lineage>
        <taxon>Bacteria</taxon>
        <taxon>Pseudomonadati</taxon>
        <taxon>Nitrospinota/Tectimicrobiota group</taxon>
        <taxon>Candidatus Tectimicrobiota</taxon>
        <taxon>Candidatus Entotheonellia</taxon>
        <taxon>Candidatus Entotheonellales</taxon>
        <taxon>Candidatus Entotheonellaceae</taxon>
        <taxon>Candidatus Entotheonella</taxon>
    </lineage>
</organism>
<protein>
    <submittedName>
        <fullName evidence="1">Uncharacterized protein</fullName>
    </submittedName>
</protein>
<gene>
    <name evidence="1" type="ORF">ETSY1_46565</name>
</gene>